<evidence type="ECO:0000313" key="1">
    <source>
        <dbReference type="EMBL" id="CAG8982050.1"/>
    </source>
</evidence>
<dbReference type="OrthoDB" id="10343422at2759"/>
<sequence length="102" mass="11870">MLNNKGNHSGIKMNQMTQQISRTQLENFLLTLYFAPQELANFLAPNTTFRFHNYGRVSWHLEDGKPQVVLSLGRQQAWTLNWPPTADIILRNHSYDSLKKAR</sequence>
<gene>
    <name evidence="1" type="ORF">HYALB_00008777</name>
</gene>
<dbReference type="AlphaFoldDB" id="A0A9N9Q6V5"/>
<comment type="caution">
    <text evidence="1">The sequence shown here is derived from an EMBL/GenBank/DDBJ whole genome shotgun (WGS) entry which is preliminary data.</text>
</comment>
<keyword evidence="2" id="KW-1185">Reference proteome</keyword>
<proteinExistence type="predicted"/>
<organism evidence="1 2">
    <name type="scientific">Hymenoscyphus albidus</name>
    <dbReference type="NCBI Taxonomy" id="595503"/>
    <lineage>
        <taxon>Eukaryota</taxon>
        <taxon>Fungi</taxon>
        <taxon>Dikarya</taxon>
        <taxon>Ascomycota</taxon>
        <taxon>Pezizomycotina</taxon>
        <taxon>Leotiomycetes</taxon>
        <taxon>Helotiales</taxon>
        <taxon>Helotiaceae</taxon>
        <taxon>Hymenoscyphus</taxon>
    </lineage>
</organism>
<dbReference type="Proteomes" id="UP000701801">
    <property type="component" value="Unassembled WGS sequence"/>
</dbReference>
<evidence type="ECO:0000313" key="2">
    <source>
        <dbReference type="Proteomes" id="UP000701801"/>
    </source>
</evidence>
<name>A0A9N9Q6V5_9HELO</name>
<reference evidence="1" key="1">
    <citation type="submission" date="2021-07" db="EMBL/GenBank/DDBJ databases">
        <authorList>
            <person name="Durling M."/>
        </authorList>
    </citation>
    <scope>NUCLEOTIDE SEQUENCE</scope>
</reference>
<protein>
    <submittedName>
        <fullName evidence="1">Uncharacterized protein</fullName>
    </submittedName>
</protein>
<accession>A0A9N9Q6V5</accession>
<dbReference type="EMBL" id="CAJVRM010000562">
    <property type="protein sequence ID" value="CAG8982050.1"/>
    <property type="molecule type" value="Genomic_DNA"/>
</dbReference>